<gene>
    <name evidence="7" type="ORF">HNR73_003577</name>
</gene>
<keyword evidence="2" id="KW-1003">Cell membrane</keyword>
<evidence type="ECO:0000313" key="8">
    <source>
        <dbReference type="Proteomes" id="UP000548476"/>
    </source>
</evidence>
<evidence type="ECO:0000256" key="3">
    <source>
        <dbReference type="ARBA" id="ARBA00022692"/>
    </source>
</evidence>
<proteinExistence type="predicted"/>
<dbReference type="Proteomes" id="UP000548476">
    <property type="component" value="Unassembled WGS sequence"/>
</dbReference>
<name>A0A841FLB4_9ACTN</name>
<protein>
    <submittedName>
        <fullName evidence="7">Uncharacterized protein</fullName>
    </submittedName>
</protein>
<organism evidence="7 8">
    <name type="scientific">Phytomonospora endophytica</name>
    <dbReference type="NCBI Taxonomy" id="714109"/>
    <lineage>
        <taxon>Bacteria</taxon>
        <taxon>Bacillati</taxon>
        <taxon>Actinomycetota</taxon>
        <taxon>Actinomycetes</taxon>
        <taxon>Micromonosporales</taxon>
        <taxon>Micromonosporaceae</taxon>
        <taxon>Phytomonospora</taxon>
    </lineage>
</organism>
<keyword evidence="8" id="KW-1185">Reference proteome</keyword>
<dbReference type="EMBL" id="JACHGT010000007">
    <property type="protein sequence ID" value="MBB6035713.1"/>
    <property type="molecule type" value="Genomic_DNA"/>
</dbReference>
<evidence type="ECO:0000256" key="1">
    <source>
        <dbReference type="ARBA" id="ARBA00004651"/>
    </source>
</evidence>
<keyword evidence="3 6" id="KW-0812">Transmembrane</keyword>
<feature type="transmembrane region" description="Helical" evidence="6">
    <location>
        <begin position="140"/>
        <end position="163"/>
    </location>
</feature>
<comment type="caution">
    <text evidence="7">The sequence shown here is derived from an EMBL/GenBank/DDBJ whole genome shotgun (WGS) entry which is preliminary data.</text>
</comment>
<comment type="subcellular location">
    <subcellularLocation>
        <location evidence="1">Cell membrane</location>
        <topology evidence="1">Multi-pass membrane protein</topology>
    </subcellularLocation>
</comment>
<feature type="transmembrane region" description="Helical" evidence="6">
    <location>
        <begin position="29"/>
        <end position="52"/>
    </location>
</feature>
<keyword evidence="5 6" id="KW-0472">Membrane</keyword>
<evidence type="ECO:0000256" key="5">
    <source>
        <dbReference type="ARBA" id="ARBA00023136"/>
    </source>
</evidence>
<evidence type="ECO:0000313" key="7">
    <source>
        <dbReference type="EMBL" id="MBB6035713.1"/>
    </source>
</evidence>
<feature type="transmembrane region" description="Helical" evidence="6">
    <location>
        <begin position="282"/>
        <end position="300"/>
    </location>
</feature>
<evidence type="ECO:0000256" key="4">
    <source>
        <dbReference type="ARBA" id="ARBA00022989"/>
    </source>
</evidence>
<dbReference type="RefSeq" id="WP_184788570.1">
    <property type="nucleotide sequence ID" value="NZ_BONT01000076.1"/>
</dbReference>
<dbReference type="InterPro" id="IPR022791">
    <property type="entry name" value="L-PG_synthase/AglD"/>
</dbReference>
<keyword evidence="4 6" id="KW-1133">Transmembrane helix</keyword>
<evidence type="ECO:0000256" key="2">
    <source>
        <dbReference type="ARBA" id="ARBA00022475"/>
    </source>
</evidence>
<dbReference type="Pfam" id="PF03706">
    <property type="entry name" value="LPG_synthase_TM"/>
    <property type="match status" value="1"/>
</dbReference>
<reference evidence="7 8" key="1">
    <citation type="submission" date="2020-08" db="EMBL/GenBank/DDBJ databases">
        <title>Genomic Encyclopedia of Type Strains, Phase IV (KMG-IV): sequencing the most valuable type-strain genomes for metagenomic binning, comparative biology and taxonomic classification.</title>
        <authorList>
            <person name="Goeker M."/>
        </authorList>
    </citation>
    <scope>NUCLEOTIDE SEQUENCE [LARGE SCALE GENOMIC DNA]</scope>
    <source>
        <strain evidence="7 8">YIM 65646</strain>
    </source>
</reference>
<feature type="transmembrane region" description="Helical" evidence="6">
    <location>
        <begin position="175"/>
        <end position="195"/>
    </location>
</feature>
<evidence type="ECO:0000256" key="6">
    <source>
        <dbReference type="SAM" id="Phobius"/>
    </source>
</evidence>
<sequence>MATTDPRESEPAAPKSILARARTVIARPWIVNTLRILFIAAVLAAVAYTVVSSWKDIRDYLFDLAWQSVLLAFVAAFAGMAANIMAWRSIVTQLDSPVTITTAARITLLGNLAKYLPGSVWSYVAQMELGKRAGIPRARAFIASLIAVGLSTTASLLLGALAIPALAASDEGKPFVPIIIALIPIALTCAHPKILTRLVELFLKIVRKPPLGHAITWRTVNTATAWSAIAYVCFGVHLWLLANAAATPGVEGLFRSIGAFALAMTCGMLVIVVPSGIGVRDAVIATALTPYVGFGTAAGIAVVSRLVFTLADLIAAGAAGASAFTEMRHHRPATKDA</sequence>
<accession>A0A841FLB4</accession>
<feature type="transmembrane region" description="Helical" evidence="6">
    <location>
        <begin position="252"/>
        <end position="273"/>
    </location>
</feature>
<dbReference type="GO" id="GO:0005886">
    <property type="term" value="C:plasma membrane"/>
    <property type="evidence" value="ECO:0007669"/>
    <property type="project" value="UniProtKB-SubCell"/>
</dbReference>
<feature type="transmembrane region" description="Helical" evidence="6">
    <location>
        <begin position="215"/>
        <end position="240"/>
    </location>
</feature>
<feature type="transmembrane region" description="Helical" evidence="6">
    <location>
        <begin position="64"/>
        <end position="86"/>
    </location>
</feature>
<dbReference type="AlphaFoldDB" id="A0A841FLB4"/>